<organism evidence="1 2">
    <name type="scientific">Mesobacillus zeae</name>
    <dbReference type="NCBI Taxonomy" id="1917180"/>
    <lineage>
        <taxon>Bacteria</taxon>
        <taxon>Bacillati</taxon>
        <taxon>Bacillota</taxon>
        <taxon>Bacilli</taxon>
        <taxon>Bacillales</taxon>
        <taxon>Bacillaceae</taxon>
        <taxon>Mesobacillus</taxon>
    </lineage>
</organism>
<gene>
    <name evidence="1" type="ORF">D1970_10575</name>
</gene>
<dbReference type="EC" id="6.5.1.1" evidence="1"/>
<dbReference type="Proteomes" id="UP000265816">
    <property type="component" value="Unassembled WGS sequence"/>
</dbReference>
<reference evidence="1 2" key="1">
    <citation type="submission" date="2018-08" db="EMBL/GenBank/DDBJ databases">
        <title>Bacillus jemisoniae sp. nov., Bacillus chryseoplanitiae sp. nov., Bacillus resnikiae sp. nov., and Bacillus frankliniae sp. nov., isolated from Viking spacecraft and associated surfaces.</title>
        <authorList>
            <person name="Seuylemezian A."/>
            <person name="Vaishampayan P."/>
        </authorList>
    </citation>
    <scope>NUCLEOTIDE SEQUENCE [LARGE SCALE GENOMIC DNA]</scope>
    <source>
        <strain evidence="1 2">JJ-247</strain>
    </source>
</reference>
<dbReference type="AlphaFoldDB" id="A0A398BC05"/>
<sequence length="49" mass="5857">MYEPFNSDDYITELKLDGIRLLLTKFVNKVRLYTRHNNEVTALLPELMK</sequence>
<evidence type="ECO:0000313" key="2">
    <source>
        <dbReference type="Proteomes" id="UP000265816"/>
    </source>
</evidence>
<dbReference type="Gene3D" id="3.30.470.30">
    <property type="entry name" value="DNA ligase/mRNA capping enzyme"/>
    <property type="match status" value="1"/>
</dbReference>
<dbReference type="Gene3D" id="3.30.1490.70">
    <property type="match status" value="1"/>
</dbReference>
<keyword evidence="1" id="KW-0436">Ligase</keyword>
<feature type="non-terminal residue" evidence="1">
    <location>
        <position position="49"/>
    </location>
</feature>
<evidence type="ECO:0000313" key="1">
    <source>
        <dbReference type="EMBL" id="RID85216.1"/>
    </source>
</evidence>
<comment type="caution">
    <text evidence="1">The sequence shown here is derived from an EMBL/GenBank/DDBJ whole genome shotgun (WGS) entry which is preliminary data.</text>
</comment>
<dbReference type="EMBL" id="QWVT01000016">
    <property type="protein sequence ID" value="RID85216.1"/>
    <property type="molecule type" value="Genomic_DNA"/>
</dbReference>
<name>A0A398BC05_9BACI</name>
<proteinExistence type="predicted"/>
<keyword evidence="2" id="KW-1185">Reference proteome</keyword>
<dbReference type="SUPFAM" id="SSF56091">
    <property type="entry name" value="DNA ligase/mRNA capping enzyme, catalytic domain"/>
    <property type="match status" value="1"/>
</dbReference>
<accession>A0A398BC05</accession>
<dbReference type="GO" id="GO:0003910">
    <property type="term" value="F:DNA ligase (ATP) activity"/>
    <property type="evidence" value="ECO:0007669"/>
    <property type="project" value="UniProtKB-EC"/>
</dbReference>
<protein>
    <submittedName>
        <fullName evidence="1">ATP-dependent DNA ligase</fullName>
        <ecNumber evidence="1">6.5.1.1</ecNumber>
    </submittedName>
</protein>